<evidence type="ECO:0000313" key="2">
    <source>
        <dbReference type="Proteomes" id="UP001054945"/>
    </source>
</evidence>
<organism evidence="1 2">
    <name type="scientific">Caerostris extrusa</name>
    <name type="common">Bark spider</name>
    <name type="synonym">Caerostris bankana</name>
    <dbReference type="NCBI Taxonomy" id="172846"/>
    <lineage>
        <taxon>Eukaryota</taxon>
        <taxon>Metazoa</taxon>
        <taxon>Ecdysozoa</taxon>
        <taxon>Arthropoda</taxon>
        <taxon>Chelicerata</taxon>
        <taxon>Arachnida</taxon>
        <taxon>Araneae</taxon>
        <taxon>Araneomorphae</taxon>
        <taxon>Entelegynae</taxon>
        <taxon>Araneoidea</taxon>
        <taxon>Araneidae</taxon>
        <taxon>Caerostris</taxon>
    </lineage>
</organism>
<keyword evidence="2" id="KW-1185">Reference proteome</keyword>
<protein>
    <submittedName>
        <fullName evidence="1">Uncharacterized protein</fullName>
    </submittedName>
</protein>
<proteinExistence type="predicted"/>
<accession>A0AAV4X456</accession>
<dbReference type="EMBL" id="BPLR01017074">
    <property type="protein sequence ID" value="GIY88548.1"/>
    <property type="molecule type" value="Genomic_DNA"/>
</dbReference>
<reference evidence="1 2" key="1">
    <citation type="submission" date="2021-06" db="EMBL/GenBank/DDBJ databases">
        <title>Caerostris extrusa draft genome.</title>
        <authorList>
            <person name="Kono N."/>
            <person name="Arakawa K."/>
        </authorList>
    </citation>
    <scope>NUCLEOTIDE SEQUENCE [LARGE SCALE GENOMIC DNA]</scope>
</reference>
<name>A0AAV4X456_CAEEX</name>
<dbReference type="Proteomes" id="UP001054945">
    <property type="component" value="Unassembled WGS sequence"/>
</dbReference>
<dbReference type="AlphaFoldDB" id="A0AAV4X456"/>
<evidence type="ECO:0000313" key="1">
    <source>
        <dbReference type="EMBL" id="GIY88548.1"/>
    </source>
</evidence>
<sequence length="111" mass="12859">MDHRIIFGHNHGPQNLFGHNHGPQNLFGHNHGPQNLFGHDHESYNLFGHERRFDKGPIVDGLQNRGVLKQFTVTWVIVDPFRTKLHPSLVLRTAEEHRGISDKEIIFDLKE</sequence>
<comment type="caution">
    <text evidence="1">The sequence shown here is derived from an EMBL/GenBank/DDBJ whole genome shotgun (WGS) entry which is preliminary data.</text>
</comment>
<gene>
    <name evidence="1" type="ORF">CEXT_234111</name>
</gene>